<comment type="caution">
    <text evidence="8">The sequence shown here is derived from an EMBL/GenBank/DDBJ whole genome shotgun (WGS) entry which is preliminary data.</text>
</comment>
<comment type="cofactor">
    <cofactor evidence="1">
        <name>FAD</name>
        <dbReference type="ChEBI" id="CHEBI:57692"/>
    </cofactor>
</comment>
<evidence type="ECO:0000256" key="2">
    <source>
        <dbReference type="ARBA" id="ARBA00010139"/>
    </source>
</evidence>
<dbReference type="PANTHER" id="PTHR43098">
    <property type="entry name" value="L-ORNITHINE N(5)-MONOOXYGENASE-RELATED"/>
    <property type="match status" value="1"/>
</dbReference>
<evidence type="ECO:0000256" key="7">
    <source>
        <dbReference type="ARBA" id="ARBA00023033"/>
    </source>
</evidence>
<dbReference type="EMBL" id="JBANRG010000005">
    <property type="protein sequence ID" value="KAK7466189.1"/>
    <property type="molecule type" value="Genomic_DNA"/>
</dbReference>
<evidence type="ECO:0008006" key="10">
    <source>
        <dbReference type="Google" id="ProtNLM"/>
    </source>
</evidence>
<keyword evidence="6" id="KW-0560">Oxidoreductase</keyword>
<comment type="similarity">
    <text evidence="2">Belongs to the FAD-binding monooxygenase family.</text>
</comment>
<dbReference type="InterPro" id="IPR036188">
    <property type="entry name" value="FAD/NAD-bd_sf"/>
</dbReference>
<dbReference type="SUPFAM" id="SSF51905">
    <property type="entry name" value="FAD/NAD(P)-binding domain"/>
    <property type="match status" value="1"/>
</dbReference>
<accession>A0ABR1JTM1</accession>
<dbReference type="Gene3D" id="3.50.50.60">
    <property type="entry name" value="FAD/NAD(P)-binding domain"/>
    <property type="match status" value="2"/>
</dbReference>
<evidence type="ECO:0000256" key="1">
    <source>
        <dbReference type="ARBA" id="ARBA00001974"/>
    </source>
</evidence>
<keyword evidence="7" id="KW-0503">Monooxygenase</keyword>
<keyword evidence="5" id="KW-0521">NADP</keyword>
<protein>
    <recommendedName>
        <fullName evidence="10">Cyclohexanone monooxygenase</fullName>
    </recommendedName>
</protein>
<keyword evidence="4" id="KW-0274">FAD</keyword>
<evidence type="ECO:0000256" key="5">
    <source>
        <dbReference type="ARBA" id="ARBA00022857"/>
    </source>
</evidence>
<dbReference type="PANTHER" id="PTHR43098:SF3">
    <property type="entry name" value="L-ORNITHINE N(5)-MONOOXYGENASE-RELATED"/>
    <property type="match status" value="1"/>
</dbReference>
<keyword evidence="3" id="KW-0285">Flavoprotein</keyword>
<evidence type="ECO:0000256" key="4">
    <source>
        <dbReference type="ARBA" id="ARBA00022827"/>
    </source>
</evidence>
<evidence type="ECO:0000313" key="9">
    <source>
        <dbReference type="Proteomes" id="UP001498398"/>
    </source>
</evidence>
<dbReference type="Pfam" id="PF00743">
    <property type="entry name" value="FMO-like"/>
    <property type="match status" value="1"/>
</dbReference>
<evidence type="ECO:0000256" key="3">
    <source>
        <dbReference type="ARBA" id="ARBA00022630"/>
    </source>
</evidence>
<keyword evidence="9" id="KW-1185">Reference proteome</keyword>
<reference evidence="8 9" key="1">
    <citation type="submission" date="2024-01" db="EMBL/GenBank/DDBJ databases">
        <title>A draft genome for the cacao thread blight pathogen Marasmiellus scandens.</title>
        <authorList>
            <person name="Baruah I.K."/>
            <person name="Leung J."/>
            <person name="Bukari Y."/>
            <person name="Amoako-Attah I."/>
            <person name="Meinhardt L.W."/>
            <person name="Bailey B.A."/>
            <person name="Cohen S.P."/>
        </authorList>
    </citation>
    <scope>NUCLEOTIDE SEQUENCE [LARGE SCALE GENOMIC DNA]</scope>
    <source>
        <strain evidence="8 9">GH-19</strain>
    </source>
</reference>
<evidence type="ECO:0000313" key="8">
    <source>
        <dbReference type="EMBL" id="KAK7466189.1"/>
    </source>
</evidence>
<name>A0ABR1JTM1_9AGAR</name>
<dbReference type="InterPro" id="IPR050775">
    <property type="entry name" value="FAD-binding_Monooxygenases"/>
</dbReference>
<dbReference type="InterPro" id="IPR020946">
    <property type="entry name" value="Flavin_mOase-like"/>
</dbReference>
<evidence type="ECO:0000256" key="6">
    <source>
        <dbReference type="ARBA" id="ARBA00023002"/>
    </source>
</evidence>
<proteinExistence type="inferred from homology"/>
<organism evidence="8 9">
    <name type="scientific">Marasmiellus scandens</name>
    <dbReference type="NCBI Taxonomy" id="2682957"/>
    <lineage>
        <taxon>Eukaryota</taxon>
        <taxon>Fungi</taxon>
        <taxon>Dikarya</taxon>
        <taxon>Basidiomycota</taxon>
        <taxon>Agaricomycotina</taxon>
        <taxon>Agaricomycetes</taxon>
        <taxon>Agaricomycetidae</taxon>
        <taxon>Agaricales</taxon>
        <taxon>Marasmiineae</taxon>
        <taxon>Omphalotaceae</taxon>
        <taxon>Marasmiellus</taxon>
    </lineage>
</organism>
<dbReference type="Proteomes" id="UP001498398">
    <property type="component" value="Unassembled WGS sequence"/>
</dbReference>
<gene>
    <name evidence="8" type="ORF">VKT23_004913</name>
</gene>
<sequence length="552" mass="62788">MTSQSDSSNTTPGTIDLDVLIIGAGFGGIHQLYHLRKMGLKAKIFEAGDNLGGTWYWNTYPGARVDTELPAYQLSLPELYHDWTFTEKYPDFQELQAYFKYVDQKLDLRKDIFFESRVKEASWDEKEGKWTVITEDGKVAKAMLFLMCTGIGSKHYVPETKGLDSFKGECHHTARWPKERVDWKGKRVGVIGTGASGVQVIQETAPDVGHLTVFQRTPNMALPMRQQKVSKETQDRMKKELYPMTFRRLRQTFGAFPYHLITEKTTLDATPEERRLLWETFWELGGFRLWVANYADIFTNRTANDEVYAFWREKVRDRLKDERMKDKLAPMVPPHPFGTKRPSLEQRYYEVFNQPNVTLVDLNETPIDEITEKGVKCKDGTEYELDILVLATGFDAVTGGITAIDVKGTDGESIGHKWKDGVESYLGVAATTYPNMFFFYGPQGPTGLANGPAAIEIQSEWILNCIKYMLDNGYKRVEADKAAEAKWAEQVMDATEKTLFPLAKSWYMGANIPGKKIQPVSFAGGVPLYIEHINEIAQKGYEGLIFSKELRA</sequence>